<dbReference type="Gramene" id="PNW75311">
    <property type="protein sequence ID" value="PNW75311"/>
    <property type="gene ID" value="CHLRE_12g521851v5"/>
</dbReference>
<gene>
    <name evidence="3" type="ORF">CHLRE_12g521851v5</name>
</gene>
<feature type="transmembrane region" description="Helical" evidence="1">
    <location>
        <begin position="182"/>
        <end position="204"/>
    </location>
</feature>
<dbReference type="OrthoDB" id="2016548at2759"/>
<sequence length="213" mass="22319">MTVVTSQETVAVKVVSVDTEPPAPQPENAFVEYFRKFKGTGDKPLAPEGLRSIAISWLGAFISILCVAALNQYAGPKMDFEWLIASFGASAVLQFGLPKSPLAQPRNVIGGHTISALCGIVVRLILQPQYGGGKADFVSTALGMSAALAAMQATGTTHPPAGATGLLAASADPIPDWQGFKFLLTALAGSSVMVLVALVFNNAVPGRRYPTFW</sequence>
<dbReference type="InParanoid" id="A0A2K3D471"/>
<evidence type="ECO:0000256" key="1">
    <source>
        <dbReference type="SAM" id="Phobius"/>
    </source>
</evidence>
<feature type="domain" description="HPP transmembrane region" evidence="2">
    <location>
        <begin position="50"/>
        <end position="210"/>
    </location>
</feature>
<feature type="transmembrane region" description="Helical" evidence="1">
    <location>
        <begin position="53"/>
        <end position="74"/>
    </location>
</feature>
<reference evidence="3 4" key="1">
    <citation type="journal article" date="2007" name="Science">
        <title>The Chlamydomonas genome reveals the evolution of key animal and plant functions.</title>
        <authorList>
            <person name="Merchant S.S."/>
            <person name="Prochnik S.E."/>
            <person name="Vallon O."/>
            <person name="Harris E.H."/>
            <person name="Karpowicz S.J."/>
            <person name="Witman G.B."/>
            <person name="Terry A."/>
            <person name="Salamov A."/>
            <person name="Fritz-Laylin L.K."/>
            <person name="Marechal-Drouard L."/>
            <person name="Marshall W.F."/>
            <person name="Qu L.H."/>
            <person name="Nelson D.R."/>
            <person name="Sanderfoot A.A."/>
            <person name="Spalding M.H."/>
            <person name="Kapitonov V.V."/>
            <person name="Ren Q."/>
            <person name="Ferris P."/>
            <person name="Lindquist E."/>
            <person name="Shapiro H."/>
            <person name="Lucas S.M."/>
            <person name="Grimwood J."/>
            <person name="Schmutz J."/>
            <person name="Cardol P."/>
            <person name="Cerutti H."/>
            <person name="Chanfreau G."/>
            <person name="Chen C.L."/>
            <person name="Cognat V."/>
            <person name="Croft M.T."/>
            <person name="Dent R."/>
            <person name="Dutcher S."/>
            <person name="Fernandez E."/>
            <person name="Fukuzawa H."/>
            <person name="Gonzalez-Ballester D."/>
            <person name="Gonzalez-Halphen D."/>
            <person name="Hallmann A."/>
            <person name="Hanikenne M."/>
            <person name="Hippler M."/>
            <person name="Inwood W."/>
            <person name="Jabbari K."/>
            <person name="Kalanon M."/>
            <person name="Kuras R."/>
            <person name="Lefebvre P.A."/>
            <person name="Lemaire S.D."/>
            <person name="Lobanov A.V."/>
            <person name="Lohr M."/>
            <person name="Manuell A."/>
            <person name="Meier I."/>
            <person name="Mets L."/>
            <person name="Mittag M."/>
            <person name="Mittelmeier T."/>
            <person name="Moroney J.V."/>
            <person name="Moseley J."/>
            <person name="Napoli C."/>
            <person name="Nedelcu A.M."/>
            <person name="Niyogi K."/>
            <person name="Novoselov S.V."/>
            <person name="Paulsen I.T."/>
            <person name="Pazour G."/>
            <person name="Purton S."/>
            <person name="Ral J.P."/>
            <person name="Riano-Pachon D.M."/>
            <person name="Riekhof W."/>
            <person name="Rymarquis L."/>
            <person name="Schroda M."/>
            <person name="Stern D."/>
            <person name="Umen J."/>
            <person name="Willows R."/>
            <person name="Wilson N."/>
            <person name="Zimmer S.L."/>
            <person name="Allmer J."/>
            <person name="Balk J."/>
            <person name="Bisova K."/>
            <person name="Chen C.J."/>
            <person name="Elias M."/>
            <person name="Gendler K."/>
            <person name="Hauser C."/>
            <person name="Lamb M.R."/>
            <person name="Ledford H."/>
            <person name="Long J.C."/>
            <person name="Minagawa J."/>
            <person name="Page M.D."/>
            <person name="Pan J."/>
            <person name="Pootakham W."/>
            <person name="Roje S."/>
            <person name="Rose A."/>
            <person name="Stahlberg E."/>
            <person name="Terauchi A.M."/>
            <person name="Yang P."/>
            <person name="Ball S."/>
            <person name="Bowler C."/>
            <person name="Dieckmann C.L."/>
            <person name="Gladyshev V.N."/>
            <person name="Green P."/>
            <person name="Jorgensen R."/>
            <person name="Mayfield S."/>
            <person name="Mueller-Roeber B."/>
            <person name="Rajamani S."/>
            <person name="Sayre R.T."/>
            <person name="Brokstein P."/>
            <person name="Dubchak I."/>
            <person name="Goodstein D."/>
            <person name="Hornick L."/>
            <person name="Huang Y.W."/>
            <person name="Jhaveri J."/>
            <person name="Luo Y."/>
            <person name="Martinez D."/>
            <person name="Ngau W.C."/>
            <person name="Otillar B."/>
            <person name="Poliakov A."/>
            <person name="Porter A."/>
            <person name="Szajkowski L."/>
            <person name="Werner G."/>
            <person name="Zhou K."/>
            <person name="Grigoriev I.V."/>
            <person name="Rokhsar D.S."/>
            <person name="Grossman A.R."/>
        </authorList>
    </citation>
    <scope>NUCLEOTIDE SEQUENCE [LARGE SCALE GENOMIC DNA]</scope>
    <source>
        <strain evidence="4">CC-503</strain>
    </source>
</reference>
<dbReference type="ExpressionAtlas" id="A0A2K3D471">
    <property type="expression patterns" value="baseline"/>
</dbReference>
<dbReference type="GO" id="GO:0015112">
    <property type="term" value="F:nitrate transmembrane transporter activity"/>
    <property type="evidence" value="ECO:0000318"/>
    <property type="project" value="GO_Central"/>
</dbReference>
<dbReference type="Pfam" id="PF04982">
    <property type="entry name" value="TM_HPP"/>
    <property type="match status" value="1"/>
</dbReference>
<dbReference type="GO" id="GO:0015706">
    <property type="term" value="P:nitrate transmembrane transport"/>
    <property type="evidence" value="ECO:0000318"/>
    <property type="project" value="GO_Central"/>
</dbReference>
<dbReference type="InterPro" id="IPR007065">
    <property type="entry name" value="HPP"/>
</dbReference>
<dbReference type="RefSeq" id="XP_042918484.1">
    <property type="nucleotide sequence ID" value="XM_043068389.1"/>
</dbReference>
<keyword evidence="4" id="KW-1185">Reference proteome</keyword>
<evidence type="ECO:0000259" key="2">
    <source>
        <dbReference type="Pfam" id="PF04982"/>
    </source>
</evidence>
<dbReference type="Proteomes" id="UP000006906">
    <property type="component" value="Chromosome 12"/>
</dbReference>
<dbReference type="InterPro" id="IPR058581">
    <property type="entry name" value="TM_HPP"/>
</dbReference>
<evidence type="ECO:0000313" key="3">
    <source>
        <dbReference type="EMBL" id="PNW75311.1"/>
    </source>
</evidence>
<accession>A0A2K3D471</accession>
<dbReference type="PANTHER" id="PTHR33741">
    <property type="entry name" value="TRANSMEMBRANE PROTEIN DDB_G0269096-RELATED"/>
    <property type="match status" value="1"/>
</dbReference>
<keyword evidence="1" id="KW-1133">Transmembrane helix</keyword>
<dbReference type="EMBL" id="CM008973">
    <property type="protein sequence ID" value="PNW75311.1"/>
    <property type="molecule type" value="Genomic_DNA"/>
</dbReference>
<name>A0A2K3D471_CHLRE</name>
<keyword evidence="1" id="KW-0472">Membrane</keyword>
<keyword evidence="1" id="KW-0812">Transmembrane</keyword>
<dbReference type="KEGG" id="cre:CHLRE_12g521851v5"/>
<proteinExistence type="predicted"/>
<protein>
    <recommendedName>
        <fullName evidence="2">HPP transmembrane region domain-containing protein</fullName>
    </recommendedName>
</protein>
<dbReference type="GeneID" id="66055593"/>
<dbReference type="PANTHER" id="PTHR33741:SF5">
    <property type="entry name" value="TRANSMEMBRANE PROTEIN DDB_G0269096-RELATED"/>
    <property type="match status" value="1"/>
</dbReference>
<organism evidence="3 4">
    <name type="scientific">Chlamydomonas reinhardtii</name>
    <name type="common">Chlamydomonas smithii</name>
    <dbReference type="NCBI Taxonomy" id="3055"/>
    <lineage>
        <taxon>Eukaryota</taxon>
        <taxon>Viridiplantae</taxon>
        <taxon>Chlorophyta</taxon>
        <taxon>core chlorophytes</taxon>
        <taxon>Chlorophyceae</taxon>
        <taxon>CS clade</taxon>
        <taxon>Chlamydomonadales</taxon>
        <taxon>Chlamydomonadaceae</taxon>
        <taxon>Chlamydomonas</taxon>
    </lineage>
</organism>
<dbReference type="AlphaFoldDB" id="A0A2K3D471"/>
<evidence type="ECO:0000313" key="4">
    <source>
        <dbReference type="Proteomes" id="UP000006906"/>
    </source>
</evidence>